<evidence type="ECO:0000313" key="5">
    <source>
        <dbReference type="Proteomes" id="UP001362899"/>
    </source>
</evidence>
<name>A0AAV5RPS9_STABA</name>
<feature type="region of interest" description="Disordered" evidence="2">
    <location>
        <begin position="24"/>
        <end position="84"/>
    </location>
</feature>
<evidence type="ECO:0000256" key="1">
    <source>
        <dbReference type="ARBA" id="ARBA00005303"/>
    </source>
</evidence>
<dbReference type="EMBL" id="BTGC01000008">
    <property type="protein sequence ID" value="GMM53136.1"/>
    <property type="molecule type" value="Genomic_DNA"/>
</dbReference>
<dbReference type="Proteomes" id="UP001362899">
    <property type="component" value="Unassembled WGS sequence"/>
</dbReference>
<feature type="compositionally biased region" description="Basic and acidic residues" evidence="2">
    <location>
        <begin position="567"/>
        <end position="585"/>
    </location>
</feature>
<dbReference type="AlphaFoldDB" id="A0AAV5RPS9"/>
<keyword evidence="5" id="KW-1185">Reference proteome</keyword>
<feature type="compositionally biased region" description="Low complexity" evidence="2">
    <location>
        <begin position="215"/>
        <end position="228"/>
    </location>
</feature>
<dbReference type="InterPro" id="IPR018958">
    <property type="entry name" value="Knr4/Smi1-like_dom"/>
</dbReference>
<dbReference type="Gene3D" id="3.40.1580.10">
    <property type="entry name" value="SMI1/KNR4-like"/>
    <property type="match status" value="1"/>
</dbReference>
<proteinExistence type="inferred from homology"/>
<dbReference type="PIRSF" id="PIRSF017023">
    <property type="entry name" value="KNR4"/>
    <property type="match status" value="1"/>
</dbReference>
<protein>
    <submittedName>
        <fullName evidence="4">Smi1 protein</fullName>
    </submittedName>
</protein>
<feature type="compositionally biased region" description="Basic and acidic residues" evidence="2">
    <location>
        <begin position="517"/>
        <end position="539"/>
    </location>
</feature>
<evidence type="ECO:0000259" key="3">
    <source>
        <dbReference type="SMART" id="SM00860"/>
    </source>
</evidence>
<organism evidence="4 5">
    <name type="scientific">Starmerella bacillaris</name>
    <name type="common">Yeast</name>
    <name type="synonym">Candida zemplinina</name>
    <dbReference type="NCBI Taxonomy" id="1247836"/>
    <lineage>
        <taxon>Eukaryota</taxon>
        <taxon>Fungi</taxon>
        <taxon>Dikarya</taxon>
        <taxon>Ascomycota</taxon>
        <taxon>Saccharomycotina</taxon>
        <taxon>Dipodascomycetes</taxon>
        <taxon>Dipodascales</taxon>
        <taxon>Trichomonascaceae</taxon>
        <taxon>Starmerella</taxon>
    </lineage>
</organism>
<sequence length="585" mass="63916">MSNFINNLKSFVHSLSTYDHYATYDPTKPAQQEDTRPLTTAHANSPRTSASEEGAGGYTPGMRSLQLGAAGASDSTDANGSQDHIPLTEMLPIPAPDLSWARIDEWIEANYPELWDQLQEPVTENDLNDLEHDLDCVLPQDVRESYYVHDGQEQGGKPTGVFFGITLLDIEGISEEWNIWRRAAIKLESMAHKQKMANTPATAGTSKPSNSGANSPQSGPSAQAAAGQPRNLAWIENQDSCPPEAVKPVYAHPGWIPLAKDFNGNNIAVDLSPGPKGRVGQVILFGRDFDTKYVVSPSWGDFLAQFAADLESGNSYIDDDIEDAVFAFKNPNGSLVSYFSVLKYRVQRTVPQKPKPRPQPSQHAAAGPSHKPNSPTNPRINVSVSQAPVNSGRVTQRLTSPSSQFRAPSGSRNSSRNGSRKNSRAGLKDKDLNEVDLAQPAKVRSPVTQLKEVDISASPNSEVDSEAVSPTSSKVDLKSNVEEEPAQTELPEIKEPKESEESEQIVIDHEPESEDSNENKEANTPEEPEKSEKSEKSEEPENSENSENLEKSESTESVESTETSTPENKDQDSSKKHSVKFDESV</sequence>
<dbReference type="Pfam" id="PF09346">
    <property type="entry name" value="SMI1_KNR4"/>
    <property type="match status" value="1"/>
</dbReference>
<dbReference type="InterPro" id="IPR037883">
    <property type="entry name" value="Knr4/Smi1-like_sf"/>
</dbReference>
<dbReference type="SMART" id="SM00860">
    <property type="entry name" value="SMI1_KNR4"/>
    <property type="match status" value="1"/>
</dbReference>
<dbReference type="SUPFAM" id="SSF160631">
    <property type="entry name" value="SMI1/KNR4-like"/>
    <property type="match status" value="1"/>
</dbReference>
<evidence type="ECO:0000313" key="4">
    <source>
        <dbReference type="EMBL" id="GMM53136.1"/>
    </source>
</evidence>
<dbReference type="GO" id="GO:0043332">
    <property type="term" value="C:mating projection tip"/>
    <property type="evidence" value="ECO:0007669"/>
    <property type="project" value="TreeGrafter"/>
</dbReference>
<feature type="compositionally biased region" description="Polar residues" evidence="2">
    <location>
        <begin position="371"/>
        <end position="406"/>
    </location>
</feature>
<dbReference type="InterPro" id="IPR051873">
    <property type="entry name" value="KNR4/SMI1_regulator"/>
</dbReference>
<evidence type="ECO:0000256" key="2">
    <source>
        <dbReference type="SAM" id="MobiDB-lite"/>
    </source>
</evidence>
<feature type="domain" description="Knr4/Smi1-like" evidence="3">
    <location>
        <begin position="121"/>
        <end position="305"/>
    </location>
</feature>
<gene>
    <name evidence="4" type="ORF">DASB73_040990</name>
</gene>
<feature type="compositionally biased region" description="Polar residues" evidence="2">
    <location>
        <begin position="37"/>
        <end position="51"/>
    </location>
</feature>
<dbReference type="InterPro" id="IPR009203">
    <property type="entry name" value="Knr4/Smi1"/>
</dbReference>
<comment type="similarity">
    <text evidence="1">Belongs to the KNR4/SMI1 family.</text>
</comment>
<dbReference type="GO" id="GO:0070880">
    <property type="term" value="P:fungal-type cell wall beta-glucan biosynthetic process"/>
    <property type="evidence" value="ECO:0007669"/>
    <property type="project" value="TreeGrafter"/>
</dbReference>
<feature type="region of interest" description="Disordered" evidence="2">
    <location>
        <begin position="349"/>
        <end position="585"/>
    </location>
</feature>
<feature type="region of interest" description="Disordered" evidence="2">
    <location>
        <begin position="196"/>
        <end position="228"/>
    </location>
</feature>
<feature type="compositionally biased region" description="Polar residues" evidence="2">
    <location>
        <begin position="457"/>
        <end position="474"/>
    </location>
</feature>
<feature type="compositionally biased region" description="Polar residues" evidence="2">
    <location>
        <begin position="73"/>
        <end position="82"/>
    </location>
</feature>
<accession>A0AAV5RPS9</accession>
<comment type="caution">
    <text evidence="4">The sequence shown here is derived from an EMBL/GenBank/DDBJ whole genome shotgun (WGS) entry which is preliminary data.</text>
</comment>
<dbReference type="PANTHER" id="PTHR47432:SF1">
    <property type="entry name" value="CELL WALL ASSEMBLY REGULATOR SMI1"/>
    <property type="match status" value="1"/>
</dbReference>
<feature type="compositionally biased region" description="Polar residues" evidence="2">
    <location>
        <begin position="196"/>
        <end position="214"/>
    </location>
</feature>
<reference evidence="4 5" key="1">
    <citation type="journal article" date="2023" name="Elife">
        <title>Identification of key yeast species and microbe-microbe interactions impacting larval growth of Drosophila in the wild.</title>
        <authorList>
            <person name="Mure A."/>
            <person name="Sugiura Y."/>
            <person name="Maeda R."/>
            <person name="Honda K."/>
            <person name="Sakurai N."/>
            <person name="Takahashi Y."/>
            <person name="Watada M."/>
            <person name="Katoh T."/>
            <person name="Gotoh A."/>
            <person name="Gotoh Y."/>
            <person name="Taniguchi I."/>
            <person name="Nakamura K."/>
            <person name="Hayashi T."/>
            <person name="Katayama T."/>
            <person name="Uemura T."/>
            <person name="Hattori Y."/>
        </authorList>
    </citation>
    <scope>NUCLEOTIDE SEQUENCE [LARGE SCALE GENOMIC DNA]</scope>
    <source>
        <strain evidence="4 5">SB-73</strain>
    </source>
</reference>
<dbReference type="PANTHER" id="PTHR47432">
    <property type="entry name" value="CELL WALL ASSEMBLY REGULATOR SMI1"/>
    <property type="match status" value="1"/>
</dbReference>
<feature type="compositionally biased region" description="Low complexity" evidence="2">
    <location>
        <begin position="555"/>
        <end position="565"/>
    </location>
</feature>